<dbReference type="EMBL" id="UYYG01001170">
    <property type="protein sequence ID" value="VDN58643.1"/>
    <property type="molecule type" value="Genomic_DNA"/>
</dbReference>
<proteinExistence type="predicted"/>
<accession>A0A0N4UBX5</accession>
<dbReference type="Pfam" id="PF16367">
    <property type="entry name" value="RRM_7"/>
    <property type="match status" value="1"/>
</dbReference>
<evidence type="ECO:0000313" key="3">
    <source>
        <dbReference type="Proteomes" id="UP000038040"/>
    </source>
</evidence>
<keyword evidence="4" id="KW-1185">Reference proteome</keyword>
<reference evidence="5" key="1">
    <citation type="submission" date="2017-02" db="UniProtKB">
        <authorList>
            <consortium name="WormBaseParasite"/>
        </authorList>
    </citation>
    <scope>IDENTIFICATION</scope>
</reference>
<dbReference type="AlphaFoldDB" id="A0A0N4UBX5"/>
<dbReference type="WBParaSite" id="DME_0000473301-mRNA-1">
    <property type="protein sequence ID" value="DME_0000473301-mRNA-1"/>
    <property type="gene ID" value="DME_0000473301"/>
</dbReference>
<dbReference type="PANTHER" id="PTHR12566:SF12">
    <property type="entry name" value="TRANSLATIONAL REGULATOR ORB2"/>
    <property type="match status" value="1"/>
</dbReference>
<dbReference type="Proteomes" id="UP000274756">
    <property type="component" value="Unassembled WGS sequence"/>
</dbReference>
<evidence type="ECO:0000313" key="2">
    <source>
        <dbReference type="EMBL" id="VDN58643.1"/>
    </source>
</evidence>
<dbReference type="OrthoDB" id="10033548at2759"/>
<dbReference type="GO" id="GO:0000900">
    <property type="term" value="F:mRNA regulatory element binding translation repressor activity"/>
    <property type="evidence" value="ECO:0007669"/>
    <property type="project" value="TreeGrafter"/>
</dbReference>
<dbReference type="GO" id="GO:0005737">
    <property type="term" value="C:cytoplasm"/>
    <property type="evidence" value="ECO:0007669"/>
    <property type="project" value="TreeGrafter"/>
</dbReference>
<dbReference type="STRING" id="318479.A0A0N4UBX5"/>
<evidence type="ECO:0000313" key="5">
    <source>
        <dbReference type="WBParaSite" id="DME_0000473301-mRNA-1"/>
    </source>
</evidence>
<dbReference type="Gene3D" id="3.30.70.330">
    <property type="match status" value="1"/>
</dbReference>
<dbReference type="GO" id="GO:2000766">
    <property type="term" value="P:negative regulation of cytoplasmic translation"/>
    <property type="evidence" value="ECO:0007669"/>
    <property type="project" value="TreeGrafter"/>
</dbReference>
<dbReference type="GO" id="GO:0043005">
    <property type="term" value="C:neuron projection"/>
    <property type="evidence" value="ECO:0007669"/>
    <property type="project" value="TreeGrafter"/>
</dbReference>
<dbReference type="GO" id="GO:0043022">
    <property type="term" value="F:ribosome binding"/>
    <property type="evidence" value="ECO:0007669"/>
    <property type="project" value="TreeGrafter"/>
</dbReference>
<dbReference type="InterPro" id="IPR000504">
    <property type="entry name" value="RRM_dom"/>
</dbReference>
<reference evidence="2 4" key="2">
    <citation type="submission" date="2018-11" db="EMBL/GenBank/DDBJ databases">
        <authorList>
            <consortium name="Pathogen Informatics"/>
        </authorList>
    </citation>
    <scope>NUCLEOTIDE SEQUENCE [LARGE SCALE GENOMIC DNA]</scope>
</reference>
<dbReference type="GO" id="GO:0045202">
    <property type="term" value="C:synapse"/>
    <property type="evidence" value="ECO:0007669"/>
    <property type="project" value="TreeGrafter"/>
</dbReference>
<dbReference type="GO" id="GO:0008135">
    <property type="term" value="F:translation factor activity, RNA binding"/>
    <property type="evidence" value="ECO:0007669"/>
    <property type="project" value="TreeGrafter"/>
</dbReference>
<organism evidence="3 5">
    <name type="scientific">Dracunculus medinensis</name>
    <name type="common">Guinea worm</name>
    <dbReference type="NCBI Taxonomy" id="318479"/>
    <lineage>
        <taxon>Eukaryota</taxon>
        <taxon>Metazoa</taxon>
        <taxon>Ecdysozoa</taxon>
        <taxon>Nematoda</taxon>
        <taxon>Chromadorea</taxon>
        <taxon>Rhabditida</taxon>
        <taxon>Spirurina</taxon>
        <taxon>Dracunculoidea</taxon>
        <taxon>Dracunculidae</taxon>
        <taxon>Dracunculus</taxon>
    </lineage>
</organism>
<feature type="domain" description="RRM" evidence="1">
    <location>
        <begin position="181"/>
        <end position="261"/>
    </location>
</feature>
<dbReference type="InterPro" id="IPR012677">
    <property type="entry name" value="Nucleotide-bd_a/b_plait_sf"/>
</dbReference>
<dbReference type="InterPro" id="IPR034819">
    <property type="entry name" value="CPEB"/>
</dbReference>
<dbReference type="GO" id="GO:0005634">
    <property type="term" value="C:nucleus"/>
    <property type="evidence" value="ECO:0007669"/>
    <property type="project" value="TreeGrafter"/>
</dbReference>
<protein>
    <submittedName>
        <fullName evidence="5">RRM domain-containing protein</fullName>
    </submittedName>
</protein>
<evidence type="ECO:0000259" key="1">
    <source>
        <dbReference type="Pfam" id="PF16367"/>
    </source>
</evidence>
<sequence>MEEDDFSWDQYASAALEMPLTPGLYILIAFIIRAGSISASEDADTVSGTSNFSTTESLKLHMRSQQPSRGGCSYVIFYPLDGPIKCALDMSENYVYDLTANCLIHLQQQICMEYVKEAPRNIRNFFLDDATPIATSFSARNEERMLAINFVERNETESDASLIYSRKCDQRIFQSVWQQLIGHIAIKATAKYQQMLFNQFGTATVDWPYRNQGDSQIPANAFQSNILLFANSSSVQNLVDYCAKLQGKLKTVLKIKGEYIKAVRFLFLKSLSRTAVNNHYSVFVGGVPRTTTASKLFIGSLRDFSVAKVNPDRQYPKGAAQIVFENREAYVGAIRFIRINTIDQEKKVVRFIG</sequence>
<name>A0A0N4UBX5_DRAME</name>
<evidence type="ECO:0000313" key="4">
    <source>
        <dbReference type="Proteomes" id="UP000274756"/>
    </source>
</evidence>
<gene>
    <name evidence="2" type="ORF">DME_LOCUS8616</name>
</gene>
<dbReference type="GO" id="GO:0003730">
    <property type="term" value="F:mRNA 3'-UTR binding"/>
    <property type="evidence" value="ECO:0007669"/>
    <property type="project" value="InterPro"/>
</dbReference>
<dbReference type="Proteomes" id="UP000038040">
    <property type="component" value="Unplaced"/>
</dbReference>
<dbReference type="PANTHER" id="PTHR12566">
    <property type="entry name" value="CYTOPLASMIC POLYADENYLATION ELEMENT BINDING PROTEIN CPEB"/>
    <property type="match status" value="1"/>
</dbReference>